<dbReference type="SUPFAM" id="SSF52540">
    <property type="entry name" value="P-loop containing nucleoside triphosphate hydrolases"/>
    <property type="match status" value="1"/>
</dbReference>
<organism evidence="5 6">
    <name type="scientific">Oceanospirillum sediminis</name>
    <dbReference type="NCBI Taxonomy" id="2760088"/>
    <lineage>
        <taxon>Bacteria</taxon>
        <taxon>Pseudomonadati</taxon>
        <taxon>Pseudomonadota</taxon>
        <taxon>Gammaproteobacteria</taxon>
        <taxon>Oceanospirillales</taxon>
        <taxon>Oceanospirillaceae</taxon>
        <taxon>Oceanospirillum</taxon>
    </lineage>
</organism>
<evidence type="ECO:0000256" key="1">
    <source>
        <dbReference type="ARBA" id="ARBA00006914"/>
    </source>
</evidence>
<dbReference type="InterPro" id="IPR003593">
    <property type="entry name" value="AAA+_ATPase"/>
</dbReference>
<comment type="caution">
    <text evidence="5">The sequence shown here is derived from an EMBL/GenBank/DDBJ whole genome shotgun (WGS) entry which is preliminary data.</text>
</comment>
<evidence type="ECO:0000256" key="2">
    <source>
        <dbReference type="ARBA" id="ARBA00022741"/>
    </source>
</evidence>
<protein>
    <submittedName>
        <fullName evidence="5">ATP-binding protein</fullName>
    </submittedName>
</protein>
<dbReference type="Gene3D" id="3.40.50.300">
    <property type="entry name" value="P-loop containing nucleotide triphosphate hydrolases"/>
    <property type="match status" value="1"/>
</dbReference>
<evidence type="ECO:0000313" key="6">
    <source>
        <dbReference type="Proteomes" id="UP000565262"/>
    </source>
</evidence>
<dbReference type="InterPro" id="IPR050221">
    <property type="entry name" value="26S_Proteasome_ATPase"/>
</dbReference>
<evidence type="ECO:0000259" key="4">
    <source>
        <dbReference type="SMART" id="SM00382"/>
    </source>
</evidence>
<dbReference type="GO" id="GO:0016887">
    <property type="term" value="F:ATP hydrolysis activity"/>
    <property type="evidence" value="ECO:0007669"/>
    <property type="project" value="InterPro"/>
</dbReference>
<dbReference type="AlphaFoldDB" id="A0A839IR39"/>
<dbReference type="Proteomes" id="UP000565262">
    <property type="component" value="Unassembled WGS sequence"/>
</dbReference>
<comment type="similarity">
    <text evidence="1">Belongs to the AAA ATPase family.</text>
</comment>
<dbReference type="GO" id="GO:0005524">
    <property type="term" value="F:ATP binding"/>
    <property type="evidence" value="ECO:0007669"/>
    <property type="project" value="UniProtKB-KW"/>
</dbReference>
<evidence type="ECO:0000313" key="5">
    <source>
        <dbReference type="EMBL" id="MBB1487170.1"/>
    </source>
</evidence>
<feature type="domain" description="AAA+ ATPase" evidence="4">
    <location>
        <begin position="264"/>
        <end position="396"/>
    </location>
</feature>
<name>A0A839IR39_9GAMM</name>
<dbReference type="InterPro" id="IPR027417">
    <property type="entry name" value="P-loop_NTPase"/>
</dbReference>
<keyword evidence="6" id="KW-1185">Reference proteome</keyword>
<keyword evidence="3 5" id="KW-0067">ATP-binding</keyword>
<proteinExistence type="inferred from homology"/>
<accession>A0A839IR39</accession>
<dbReference type="Pfam" id="PF00004">
    <property type="entry name" value="AAA"/>
    <property type="match status" value="1"/>
</dbReference>
<evidence type="ECO:0000256" key="3">
    <source>
        <dbReference type="ARBA" id="ARBA00022840"/>
    </source>
</evidence>
<gene>
    <name evidence="5" type="ORF">H4O21_11165</name>
</gene>
<dbReference type="CDD" id="cd19481">
    <property type="entry name" value="RecA-like_protease"/>
    <property type="match status" value="1"/>
</dbReference>
<sequence>MTSDVVTNHAVHSASDATGIQGFTVTSLSQANAITLEKEIDWFTRVLDLRIRLYFEQGADLDHIYQIPPPTLSENDSVYAQVVCQYQLNFDERIVLVMALLPHIRPQILDTFFIQNSHFDRGYTEFGGIQGKSHSGFLPTCETAAFVLAGDELSRRFAIMPMFETQHIFARAGILSLEHHNEGEPFFSSVLALSGEYLNKFTTGITEKLDYSSRFPAKLITTALGWQDLVLAPEVMEEIDKIRTWIRSSEQILNKWQLEKTLKPGYRALFYGPPGTGKTLTATLLGDELGLDVYRIDLSSMISKYIGETEKNLAGLFDQAQNKNWILFFDEADSLFGARSGGSSANDRHANQQVAYLLQRIEDFPGVVILATNLRASIDDAFSRRFQSLIYFPLPDAEQRLELWQKILNGHYAREEANELQQLAEEYELAGGAIINVVRYAAISALQVGSDTMRCRDLRAGIARELRKEGKTI</sequence>
<keyword evidence="2" id="KW-0547">Nucleotide-binding</keyword>
<dbReference type="SMART" id="SM00382">
    <property type="entry name" value="AAA"/>
    <property type="match status" value="1"/>
</dbReference>
<reference evidence="5 6" key="1">
    <citation type="submission" date="2020-08" db="EMBL/GenBank/DDBJ databases">
        <title>Oceanospirillum sp. nov. isolated from marine sediment.</title>
        <authorList>
            <person name="Ji X."/>
        </authorList>
    </citation>
    <scope>NUCLEOTIDE SEQUENCE [LARGE SCALE GENOMIC DNA]</scope>
    <source>
        <strain evidence="5 6">D5</strain>
    </source>
</reference>
<dbReference type="EMBL" id="JACJFM010000012">
    <property type="protein sequence ID" value="MBB1487170.1"/>
    <property type="molecule type" value="Genomic_DNA"/>
</dbReference>
<dbReference type="PANTHER" id="PTHR23073">
    <property type="entry name" value="26S PROTEASOME REGULATORY SUBUNIT"/>
    <property type="match status" value="1"/>
</dbReference>
<dbReference type="InterPro" id="IPR003959">
    <property type="entry name" value="ATPase_AAA_core"/>
</dbReference>